<protein>
    <submittedName>
        <fullName evidence="7">Uncharacterized protein</fullName>
    </submittedName>
</protein>
<evidence type="ECO:0000256" key="1">
    <source>
        <dbReference type="ARBA" id="ARBA00004236"/>
    </source>
</evidence>
<dbReference type="PANTHER" id="PTHR43646:SF2">
    <property type="entry name" value="GLYCOSYLTRANSFERASE 2-LIKE DOMAIN-CONTAINING PROTEIN"/>
    <property type="match status" value="1"/>
</dbReference>
<reference evidence="7" key="1">
    <citation type="submission" date="2021-01" db="EMBL/GenBank/DDBJ databases">
        <authorList>
            <person name="Corre E."/>
            <person name="Pelletier E."/>
            <person name="Niang G."/>
            <person name="Scheremetjew M."/>
            <person name="Finn R."/>
            <person name="Kale V."/>
            <person name="Holt S."/>
            <person name="Cochrane G."/>
            <person name="Meng A."/>
            <person name="Brown T."/>
            <person name="Cohen L."/>
        </authorList>
    </citation>
    <scope>NUCLEOTIDE SEQUENCE</scope>
    <source>
        <strain evidence="7">CCMP441</strain>
    </source>
</reference>
<dbReference type="GO" id="GO:0016757">
    <property type="term" value="F:glycosyltransferase activity"/>
    <property type="evidence" value="ECO:0007669"/>
    <property type="project" value="UniProtKB-KW"/>
</dbReference>
<dbReference type="AlphaFoldDB" id="A0A7S0Y080"/>
<name>A0A7S0Y080_HEMAN</name>
<comment type="subcellular location">
    <subcellularLocation>
        <location evidence="1">Cell membrane</location>
    </subcellularLocation>
</comment>
<gene>
    <name evidence="7" type="ORF">HAND1043_LOCUS19475</name>
</gene>
<evidence type="ECO:0000256" key="3">
    <source>
        <dbReference type="ARBA" id="ARBA00022676"/>
    </source>
</evidence>
<dbReference type="SUPFAM" id="SSF53448">
    <property type="entry name" value="Nucleotide-diphospho-sugar transferases"/>
    <property type="match status" value="1"/>
</dbReference>
<evidence type="ECO:0000256" key="2">
    <source>
        <dbReference type="ARBA" id="ARBA00022475"/>
    </source>
</evidence>
<keyword evidence="6" id="KW-1133">Transmembrane helix</keyword>
<proteinExistence type="predicted"/>
<evidence type="ECO:0000256" key="4">
    <source>
        <dbReference type="ARBA" id="ARBA00022679"/>
    </source>
</evidence>
<keyword evidence="4" id="KW-0808">Transferase</keyword>
<dbReference type="InterPro" id="IPR029044">
    <property type="entry name" value="Nucleotide-diphossugar_trans"/>
</dbReference>
<dbReference type="PANTHER" id="PTHR43646">
    <property type="entry name" value="GLYCOSYLTRANSFERASE"/>
    <property type="match status" value="1"/>
</dbReference>
<keyword evidence="6" id="KW-0812">Transmembrane</keyword>
<evidence type="ECO:0000256" key="6">
    <source>
        <dbReference type="SAM" id="Phobius"/>
    </source>
</evidence>
<dbReference type="Gene3D" id="3.90.550.10">
    <property type="entry name" value="Spore Coat Polysaccharide Biosynthesis Protein SpsA, Chain A"/>
    <property type="match status" value="1"/>
</dbReference>
<evidence type="ECO:0000256" key="5">
    <source>
        <dbReference type="ARBA" id="ARBA00023136"/>
    </source>
</evidence>
<keyword evidence="2" id="KW-1003">Cell membrane</keyword>
<accession>A0A7S0Y080</accession>
<organism evidence="7">
    <name type="scientific">Hemiselmis andersenii</name>
    <name type="common">Cryptophyte alga</name>
    <dbReference type="NCBI Taxonomy" id="464988"/>
    <lineage>
        <taxon>Eukaryota</taxon>
        <taxon>Cryptophyceae</taxon>
        <taxon>Cryptomonadales</taxon>
        <taxon>Hemiselmidaceae</taxon>
        <taxon>Hemiselmis</taxon>
    </lineage>
</organism>
<keyword evidence="3" id="KW-0328">Glycosyltransferase</keyword>
<keyword evidence="5 6" id="KW-0472">Membrane</keyword>
<feature type="transmembrane region" description="Helical" evidence="6">
    <location>
        <begin position="82"/>
        <end position="102"/>
    </location>
</feature>
<dbReference type="EMBL" id="HBFK01032024">
    <property type="protein sequence ID" value="CAD8752969.1"/>
    <property type="molecule type" value="Transcribed_RNA"/>
</dbReference>
<dbReference type="GO" id="GO:0005886">
    <property type="term" value="C:plasma membrane"/>
    <property type="evidence" value="ECO:0007669"/>
    <property type="project" value="UniProtKB-SubCell"/>
</dbReference>
<sequence>MTNARARGLQMPYGDQALLITRERFERMGGFRGDFPMMEDYEMMRRLRRASLRASLRTGEDCRVRLLPTPVSCSPRRWQRKGMVLTTVLNHAFVIAYAWGMASPNTIYRLYYGRGVTNAPKAREKSTD</sequence>
<evidence type="ECO:0000313" key="7">
    <source>
        <dbReference type="EMBL" id="CAD8752969.1"/>
    </source>
</evidence>